<dbReference type="InterPro" id="IPR052716">
    <property type="entry name" value="MOSC_domain"/>
</dbReference>
<dbReference type="GO" id="GO:0003824">
    <property type="term" value="F:catalytic activity"/>
    <property type="evidence" value="ECO:0007669"/>
    <property type="project" value="InterPro"/>
</dbReference>
<dbReference type="SUPFAM" id="SSF50800">
    <property type="entry name" value="PK beta-barrel domain-like"/>
    <property type="match status" value="1"/>
</dbReference>
<dbReference type="Gene3D" id="2.40.33.20">
    <property type="entry name" value="PK beta-barrel domain-like"/>
    <property type="match status" value="1"/>
</dbReference>
<feature type="domain" description="MOSC" evidence="1">
    <location>
        <begin position="19"/>
        <end position="169"/>
    </location>
</feature>
<comment type="caution">
    <text evidence="2">The sequence shown here is derived from an EMBL/GenBank/DDBJ whole genome shotgun (WGS) entry which is preliminary data.</text>
</comment>
<evidence type="ECO:0000259" key="1">
    <source>
        <dbReference type="PROSITE" id="PS51340"/>
    </source>
</evidence>
<protein>
    <submittedName>
        <fullName evidence="2">Molybdenum cofactor biosynthesis protein MoaC /MOSC-domain-containing protein</fullName>
    </submittedName>
</protein>
<accession>A0AAD2KJB8</accession>
<dbReference type="PANTHER" id="PTHR36930">
    <property type="entry name" value="METAL-SULFUR CLUSTER BIOSYNTHESIS PROTEINS YUAD-RELATED"/>
    <property type="match status" value="1"/>
</dbReference>
<evidence type="ECO:0000313" key="3">
    <source>
        <dbReference type="Proteomes" id="UP000044098"/>
    </source>
</evidence>
<organism evidence="2 3">
    <name type="scientific">Achromobacter aegrifaciens</name>
    <dbReference type="NCBI Taxonomy" id="1287736"/>
    <lineage>
        <taxon>Bacteria</taxon>
        <taxon>Pseudomonadati</taxon>
        <taxon>Pseudomonadota</taxon>
        <taxon>Betaproteobacteria</taxon>
        <taxon>Burkholderiales</taxon>
        <taxon>Alcaligenaceae</taxon>
        <taxon>Achromobacter</taxon>
    </lineage>
</organism>
<name>A0AAD2KJB8_ACHAE</name>
<proteinExistence type="predicted"/>
<evidence type="ECO:0000313" key="2">
    <source>
        <dbReference type="EMBL" id="CUI64136.1"/>
    </source>
</evidence>
<dbReference type="Pfam" id="PF03473">
    <property type="entry name" value="MOSC"/>
    <property type="match status" value="1"/>
</dbReference>
<dbReference type="GO" id="GO:0030170">
    <property type="term" value="F:pyridoxal phosphate binding"/>
    <property type="evidence" value="ECO:0007669"/>
    <property type="project" value="InterPro"/>
</dbReference>
<reference evidence="2 3" key="1">
    <citation type="submission" date="2015-09" db="EMBL/GenBank/DDBJ databases">
        <authorList>
            <consortium name="Pathogen Informatics"/>
        </authorList>
    </citation>
    <scope>NUCLEOTIDE SEQUENCE [LARGE SCALE GENOMIC DNA]</scope>
    <source>
        <strain evidence="2 3">2789STDY5608625</strain>
    </source>
</reference>
<dbReference type="InterPro" id="IPR011037">
    <property type="entry name" value="Pyrv_Knase-like_insert_dom_sf"/>
</dbReference>
<dbReference type="GO" id="GO:0030151">
    <property type="term" value="F:molybdenum ion binding"/>
    <property type="evidence" value="ECO:0007669"/>
    <property type="project" value="InterPro"/>
</dbReference>
<sequence length="181" mass="19145">MLHPIVTAVACSPTHGFSKPVVPAIMLLKGLGVEGDAHMGVTVKHRSRVKADPAQPNLRQVHLIHGELHDELQLAGFNVAEGTMGENITTRGIDLLGLLRGARLHIGADAVVEITGLRNPCSQLDNYQQGLTTAVLGRHPDGSLMRRAGIMGIVIEGGTVSAGDPILVALPDLPHLPLERV</sequence>
<dbReference type="PROSITE" id="PS51340">
    <property type="entry name" value="MOSC"/>
    <property type="match status" value="1"/>
</dbReference>
<dbReference type="PANTHER" id="PTHR36930:SF1">
    <property type="entry name" value="MOSC DOMAIN-CONTAINING PROTEIN"/>
    <property type="match status" value="1"/>
</dbReference>
<dbReference type="EMBL" id="CYTK01000002">
    <property type="protein sequence ID" value="CUI64136.1"/>
    <property type="molecule type" value="Genomic_DNA"/>
</dbReference>
<gene>
    <name evidence="2" type="ORF">ERS370000_01106</name>
</gene>
<dbReference type="AlphaFoldDB" id="A0AAD2KJB8"/>
<dbReference type="InterPro" id="IPR005302">
    <property type="entry name" value="MoCF_Sase_C"/>
</dbReference>
<dbReference type="Proteomes" id="UP000044098">
    <property type="component" value="Unassembled WGS sequence"/>
</dbReference>